<accession>A0A1L9QXU3</accession>
<feature type="signal peptide" evidence="1">
    <location>
        <begin position="1"/>
        <end position="30"/>
    </location>
</feature>
<dbReference type="Proteomes" id="UP000183940">
    <property type="component" value="Unassembled WGS sequence"/>
</dbReference>
<feature type="domain" description="DUF302" evidence="2">
    <location>
        <begin position="69"/>
        <end position="130"/>
    </location>
</feature>
<protein>
    <recommendedName>
        <fullName evidence="2">DUF302 domain-containing protein</fullName>
    </recommendedName>
</protein>
<evidence type="ECO:0000313" key="3">
    <source>
        <dbReference type="EMBL" id="OJJ27508.1"/>
    </source>
</evidence>
<keyword evidence="1" id="KW-0732">Signal</keyword>
<dbReference type="Gene3D" id="3.30.310.70">
    <property type="entry name" value="TT1751-like domain"/>
    <property type="match status" value="1"/>
</dbReference>
<feature type="chain" id="PRO_5012295863" description="DUF302 domain-containing protein" evidence="1">
    <location>
        <begin position="31"/>
        <end position="164"/>
    </location>
</feature>
<evidence type="ECO:0000259" key="2">
    <source>
        <dbReference type="Pfam" id="PF03625"/>
    </source>
</evidence>
<dbReference type="PANTHER" id="PTHR38342:SF2">
    <property type="entry name" value="INNER MEMBRANE OR EXPORTED"/>
    <property type="match status" value="1"/>
</dbReference>
<dbReference type="InterPro" id="IPR005180">
    <property type="entry name" value="DUF302"/>
</dbReference>
<gene>
    <name evidence="3" type="ORF">BI308_00635</name>
</gene>
<dbReference type="CDD" id="cd14797">
    <property type="entry name" value="DUF302"/>
    <property type="match status" value="1"/>
</dbReference>
<evidence type="ECO:0000256" key="1">
    <source>
        <dbReference type="SAM" id="SignalP"/>
    </source>
</evidence>
<sequence>MRKLSLIALGLSLSLGFALSPLMSQPSATAQNRTARGLVIKPSAYSVEETEKRFIQVLESNGLNVFTTVDHTQNAANANLELPPTRVVIFGNPMAGTPLMRCQQSIGIDLPQKLLIFQDEQGVKIAYNDPRYLSQRHALEGCGAQVINKIAEALNGLTEQAINP</sequence>
<organism evidence="3 4">
    <name type="scientific">Roseofilum reptotaenium AO1-A</name>
    <dbReference type="NCBI Taxonomy" id="1925591"/>
    <lineage>
        <taxon>Bacteria</taxon>
        <taxon>Bacillati</taxon>
        <taxon>Cyanobacteriota</taxon>
        <taxon>Cyanophyceae</taxon>
        <taxon>Desertifilales</taxon>
        <taxon>Desertifilaceae</taxon>
        <taxon>Roseofilum</taxon>
    </lineage>
</organism>
<dbReference type="PANTHER" id="PTHR38342">
    <property type="entry name" value="SLR5037 PROTEIN"/>
    <property type="match status" value="1"/>
</dbReference>
<proteinExistence type="predicted"/>
<dbReference type="AlphaFoldDB" id="A0A1L9QXU3"/>
<dbReference type="EMBL" id="MLAW01000001">
    <property type="protein sequence ID" value="OJJ27508.1"/>
    <property type="molecule type" value="Genomic_DNA"/>
</dbReference>
<comment type="caution">
    <text evidence="3">The sequence shown here is derived from an EMBL/GenBank/DDBJ whole genome shotgun (WGS) entry which is preliminary data.</text>
</comment>
<dbReference type="InterPro" id="IPR035923">
    <property type="entry name" value="TT1751-like_sf"/>
</dbReference>
<name>A0A1L9QXU3_9CYAN</name>
<dbReference type="SUPFAM" id="SSF103247">
    <property type="entry name" value="TT1751-like"/>
    <property type="match status" value="1"/>
</dbReference>
<keyword evidence="4" id="KW-1185">Reference proteome</keyword>
<evidence type="ECO:0000313" key="4">
    <source>
        <dbReference type="Proteomes" id="UP000183940"/>
    </source>
</evidence>
<reference evidence="3" key="1">
    <citation type="submission" date="2016-10" db="EMBL/GenBank/DDBJ databases">
        <title>CRISPR-Cas defence system in Roseofilum reptotaenium: evidence of a bacteriophage-cyanobacterium arms race in the coral black band disease.</title>
        <authorList>
            <person name="Buerger P."/>
            <person name="Wood-Charlson E.M."/>
            <person name="Weynberg K.D."/>
            <person name="Willis B."/>
            <person name="Van Oppen M.J."/>
        </authorList>
    </citation>
    <scope>NUCLEOTIDE SEQUENCE [LARGE SCALE GENOMIC DNA]</scope>
    <source>
        <strain evidence="3">AO1-A</strain>
    </source>
</reference>
<dbReference type="Pfam" id="PF03625">
    <property type="entry name" value="DUF302"/>
    <property type="match status" value="1"/>
</dbReference>